<dbReference type="InterPro" id="IPR043128">
    <property type="entry name" value="Rev_trsase/Diguanyl_cyclase"/>
</dbReference>
<proteinExistence type="predicted"/>
<gene>
    <name evidence="4" type="ORF">AAG570_012939</name>
</gene>
<dbReference type="Gene3D" id="3.30.70.270">
    <property type="match status" value="2"/>
</dbReference>
<dbReference type="InterPro" id="IPR012337">
    <property type="entry name" value="RNaseH-like_sf"/>
</dbReference>
<dbReference type="PANTHER" id="PTHR37984">
    <property type="entry name" value="PROTEIN CBG26694"/>
    <property type="match status" value="1"/>
</dbReference>
<dbReference type="InterPro" id="IPR041577">
    <property type="entry name" value="RT_RNaseH_2"/>
</dbReference>
<dbReference type="GO" id="GO:0042575">
    <property type="term" value="C:DNA polymerase complex"/>
    <property type="evidence" value="ECO:0007669"/>
    <property type="project" value="UniProtKB-ARBA"/>
</dbReference>
<dbReference type="SUPFAM" id="SSF56672">
    <property type="entry name" value="DNA/RNA polymerases"/>
    <property type="match status" value="1"/>
</dbReference>
<dbReference type="InterPro" id="IPR043502">
    <property type="entry name" value="DNA/RNA_pol_sf"/>
</dbReference>
<protein>
    <recommendedName>
        <fullName evidence="3">Integrase catalytic domain-containing protein</fullName>
    </recommendedName>
</protein>
<dbReference type="AlphaFoldDB" id="A0ABD0YFL6"/>
<feature type="region of interest" description="Disordered" evidence="2">
    <location>
        <begin position="182"/>
        <end position="202"/>
    </location>
</feature>
<accession>A0ABD0YFL6</accession>
<dbReference type="InterPro" id="IPR001584">
    <property type="entry name" value="Integrase_cat-core"/>
</dbReference>
<evidence type="ECO:0000313" key="4">
    <source>
        <dbReference type="EMBL" id="KAL1129996.1"/>
    </source>
</evidence>
<evidence type="ECO:0000256" key="2">
    <source>
        <dbReference type="SAM" id="MobiDB-lite"/>
    </source>
</evidence>
<feature type="compositionally biased region" description="Basic and acidic residues" evidence="2">
    <location>
        <begin position="189"/>
        <end position="200"/>
    </location>
</feature>
<dbReference type="SUPFAM" id="SSF53098">
    <property type="entry name" value="Ribonuclease H-like"/>
    <property type="match status" value="1"/>
</dbReference>
<reference evidence="4 5" key="1">
    <citation type="submission" date="2024-07" db="EMBL/GenBank/DDBJ databases">
        <title>Chromosome-level genome assembly of the water stick insect Ranatra chinensis (Heteroptera: Nepidae).</title>
        <authorList>
            <person name="Liu X."/>
        </authorList>
    </citation>
    <scope>NUCLEOTIDE SEQUENCE [LARGE SCALE GENOMIC DNA]</scope>
    <source>
        <strain evidence="4">Cailab_2021Rc</strain>
        <tissue evidence="4">Muscle</tissue>
    </source>
</reference>
<comment type="caution">
    <text evidence="4">The sequence shown here is derived from an EMBL/GenBank/DDBJ whole genome shotgun (WGS) entry which is preliminary data.</text>
</comment>
<sequence length="648" mass="70908">MRKRPVYLCIDELHQTLCTRHRGSCQPTADRWETSVGRGYTAGSAGAPATLGTTTHPARRWCNVYRGLPVRLHPTPVRRASHRGPPVGGNRGTAGGQAGELYQVKSSALIDTGSTSTLIKVGAIRTQGWEACVVPCSCVATTVSGPTPLRGKIVLSLDGLSGRKRSGVVLVMDWTLNEGHGNTQKSCKGRGDKRTGDHHANVIGPMSMGVSRKCSTERVNPCLLQGGFSRFEQEHGRHLERLLQRFKEFGLKALCEKSSFFNPLLKLMGHVLSLTGIHPNPGKVEAIRELQEEVDVKGVRSIMGLVGYYRCFPPSLADRMDGWNSLTKKGAKFVITEAMRETLEWAKTRLCEDPVLQFSDFPLTFIITTDASQVSVGAVLSQVDSGGGLSGGLCDLEPPGLGLLRRRAEKGPDLPAIPEAAVRMTPVSRPESERQKLLWKRGSLNEKVHQLSVKIVPGTDVHTSCHRYGRTRTWTVTIGGQATSRDVANPEEPIRLTVIDQLTRYATSYPLAAKTGEQVREALLLFLATVGIPGTLVLDQGREFRNIRVHWTTPGHPRSHGGGIEGDEAWARALLAYNNSMHSATGKTPLELMHSWQQTDPPVSVMDECVGLVEGCERRKNDCVDCANEKATDRWEKVQVGVHKRGTL</sequence>
<dbReference type="GO" id="GO:0071897">
    <property type="term" value="P:DNA biosynthetic process"/>
    <property type="evidence" value="ECO:0007669"/>
    <property type="project" value="UniProtKB-ARBA"/>
</dbReference>
<organism evidence="4 5">
    <name type="scientific">Ranatra chinensis</name>
    <dbReference type="NCBI Taxonomy" id="642074"/>
    <lineage>
        <taxon>Eukaryota</taxon>
        <taxon>Metazoa</taxon>
        <taxon>Ecdysozoa</taxon>
        <taxon>Arthropoda</taxon>
        <taxon>Hexapoda</taxon>
        <taxon>Insecta</taxon>
        <taxon>Pterygota</taxon>
        <taxon>Neoptera</taxon>
        <taxon>Paraneoptera</taxon>
        <taxon>Hemiptera</taxon>
        <taxon>Heteroptera</taxon>
        <taxon>Panheteroptera</taxon>
        <taxon>Nepomorpha</taxon>
        <taxon>Nepidae</taxon>
        <taxon>Ranatrinae</taxon>
        <taxon>Ranatra</taxon>
    </lineage>
</organism>
<evidence type="ECO:0000259" key="3">
    <source>
        <dbReference type="PROSITE" id="PS50994"/>
    </source>
</evidence>
<feature type="domain" description="Integrase catalytic" evidence="3">
    <location>
        <begin position="453"/>
        <end position="544"/>
    </location>
</feature>
<keyword evidence="5" id="KW-1185">Reference proteome</keyword>
<evidence type="ECO:0000313" key="5">
    <source>
        <dbReference type="Proteomes" id="UP001558652"/>
    </source>
</evidence>
<dbReference type="Proteomes" id="UP001558652">
    <property type="component" value="Unassembled WGS sequence"/>
</dbReference>
<evidence type="ECO:0000256" key="1">
    <source>
        <dbReference type="ARBA" id="ARBA00023268"/>
    </source>
</evidence>
<dbReference type="Gene3D" id="3.30.420.10">
    <property type="entry name" value="Ribonuclease H-like superfamily/Ribonuclease H"/>
    <property type="match status" value="1"/>
</dbReference>
<dbReference type="PANTHER" id="PTHR37984:SF5">
    <property type="entry name" value="PROTEIN NYNRIN-LIKE"/>
    <property type="match status" value="1"/>
</dbReference>
<dbReference type="InterPro" id="IPR050951">
    <property type="entry name" value="Retrovirus_Pol_polyprotein"/>
</dbReference>
<dbReference type="InterPro" id="IPR036397">
    <property type="entry name" value="RNaseH_sf"/>
</dbReference>
<dbReference type="GO" id="GO:0003824">
    <property type="term" value="F:catalytic activity"/>
    <property type="evidence" value="ECO:0007669"/>
    <property type="project" value="UniProtKB-KW"/>
</dbReference>
<name>A0ABD0YFL6_9HEMI</name>
<dbReference type="EMBL" id="JBFDAA010000008">
    <property type="protein sequence ID" value="KAL1129996.1"/>
    <property type="molecule type" value="Genomic_DNA"/>
</dbReference>
<dbReference type="Pfam" id="PF17919">
    <property type="entry name" value="RT_RNaseH_2"/>
    <property type="match status" value="1"/>
</dbReference>
<keyword evidence="1" id="KW-0511">Multifunctional enzyme</keyword>
<dbReference type="PROSITE" id="PS50994">
    <property type="entry name" value="INTEGRASE"/>
    <property type="match status" value="1"/>
</dbReference>